<sequence>MQKSIHDDVKNLHIDLLRQFHMQEMVMSNLVNSVLEKQDELIKEINEAIREGE</sequence>
<evidence type="ECO:0000313" key="2">
    <source>
        <dbReference type="Proteomes" id="UP000639772"/>
    </source>
</evidence>
<dbReference type="GO" id="GO:0000919">
    <property type="term" value="P:cell plate assembly"/>
    <property type="evidence" value="ECO:0007669"/>
    <property type="project" value="TreeGrafter"/>
</dbReference>
<dbReference type="GO" id="GO:0140496">
    <property type="term" value="F:gamma-tubulin complex binding"/>
    <property type="evidence" value="ECO:0007669"/>
    <property type="project" value="InterPro"/>
</dbReference>
<dbReference type="EMBL" id="JADCNM010000010">
    <property type="protein sequence ID" value="KAG0465965.1"/>
    <property type="molecule type" value="Genomic_DNA"/>
</dbReference>
<organism evidence="1 2">
    <name type="scientific">Vanilla planifolia</name>
    <name type="common">Vanilla</name>
    <dbReference type="NCBI Taxonomy" id="51239"/>
    <lineage>
        <taxon>Eukaryota</taxon>
        <taxon>Viridiplantae</taxon>
        <taxon>Streptophyta</taxon>
        <taxon>Embryophyta</taxon>
        <taxon>Tracheophyta</taxon>
        <taxon>Spermatophyta</taxon>
        <taxon>Magnoliopsida</taxon>
        <taxon>Liliopsida</taxon>
        <taxon>Asparagales</taxon>
        <taxon>Orchidaceae</taxon>
        <taxon>Vanilloideae</taxon>
        <taxon>Vanilleae</taxon>
        <taxon>Vanilla</taxon>
    </lineage>
</organism>
<gene>
    <name evidence="1" type="ORF">HPP92_020129</name>
</gene>
<dbReference type="Proteomes" id="UP000639772">
    <property type="component" value="Chromosome 10"/>
</dbReference>
<dbReference type="InterPro" id="IPR044621">
    <property type="entry name" value="NEDD1"/>
</dbReference>
<protein>
    <submittedName>
        <fullName evidence="1">Uncharacterized protein</fullName>
    </submittedName>
</protein>
<reference evidence="1 2" key="1">
    <citation type="journal article" date="2020" name="Nat. Food">
        <title>A phased Vanilla planifolia genome enables genetic improvement of flavour and production.</title>
        <authorList>
            <person name="Hasing T."/>
            <person name="Tang H."/>
            <person name="Brym M."/>
            <person name="Khazi F."/>
            <person name="Huang T."/>
            <person name="Chambers A.H."/>
        </authorList>
    </citation>
    <scope>NUCLEOTIDE SEQUENCE [LARGE SCALE GENOMIC DNA]</scope>
    <source>
        <tissue evidence="1">Leaf</tissue>
    </source>
</reference>
<dbReference type="GO" id="GO:0060236">
    <property type="term" value="P:regulation of mitotic spindle organization"/>
    <property type="evidence" value="ECO:0007669"/>
    <property type="project" value="TreeGrafter"/>
</dbReference>
<dbReference type="GO" id="GO:0032467">
    <property type="term" value="P:positive regulation of cytokinesis"/>
    <property type="evidence" value="ECO:0007669"/>
    <property type="project" value="TreeGrafter"/>
</dbReference>
<accession>A0A835Q460</accession>
<dbReference type="PANTHER" id="PTHR45096">
    <property type="entry name" value="PROTEIN NEDD1"/>
    <property type="match status" value="1"/>
</dbReference>
<dbReference type="AlphaFoldDB" id="A0A835Q460"/>
<comment type="caution">
    <text evidence="1">The sequence shown here is derived from an EMBL/GenBank/DDBJ whole genome shotgun (WGS) entry which is preliminary data.</text>
</comment>
<dbReference type="OrthoDB" id="1602884at2759"/>
<dbReference type="GO" id="GO:0010968">
    <property type="term" value="P:regulation of microtubule nucleation"/>
    <property type="evidence" value="ECO:0007669"/>
    <property type="project" value="InterPro"/>
</dbReference>
<dbReference type="GO" id="GO:0005828">
    <property type="term" value="C:kinetochore microtubule"/>
    <property type="evidence" value="ECO:0007669"/>
    <property type="project" value="TreeGrafter"/>
</dbReference>
<dbReference type="PANTHER" id="PTHR45096:SF1">
    <property type="entry name" value="PROTEIN NEDD1"/>
    <property type="match status" value="1"/>
</dbReference>
<name>A0A835Q460_VANPL</name>
<evidence type="ECO:0000313" key="1">
    <source>
        <dbReference type="EMBL" id="KAG0465965.1"/>
    </source>
</evidence>
<dbReference type="GO" id="GO:2000694">
    <property type="term" value="P:regulation of phragmoplast microtubule organization"/>
    <property type="evidence" value="ECO:0007669"/>
    <property type="project" value="TreeGrafter"/>
</dbReference>
<proteinExistence type="predicted"/>